<dbReference type="AlphaFoldDB" id="A0A2H4ZPX9"/>
<reference evidence="1" key="1">
    <citation type="submission" date="2017-10" db="EMBL/GenBank/DDBJ databases">
        <title>Paulinella longichromatophora chromatophore genome.</title>
        <authorList>
            <person name="Lhee D."/>
            <person name="Yoon H.S."/>
        </authorList>
    </citation>
    <scope>NUCLEOTIDE SEQUENCE</scope>
</reference>
<name>A0A2H4ZPX9_9EUKA</name>
<organism evidence="1">
    <name type="scientific">Paulinella longichromatophora</name>
    <dbReference type="NCBI Taxonomy" id="1708747"/>
    <lineage>
        <taxon>Eukaryota</taxon>
        <taxon>Sar</taxon>
        <taxon>Rhizaria</taxon>
        <taxon>Cercozoa</taxon>
        <taxon>Imbricatea</taxon>
        <taxon>Silicofilosea</taxon>
        <taxon>Euglyphida</taxon>
        <taxon>Paulinellidae</taxon>
        <taxon>Paulinella</taxon>
    </lineage>
</organism>
<evidence type="ECO:0000313" key="1">
    <source>
        <dbReference type="EMBL" id="AUG32596.1"/>
    </source>
</evidence>
<geneLocation type="plastid" evidence="1"/>
<gene>
    <name evidence="1" type="ORF">PLO_610</name>
</gene>
<keyword evidence="1" id="KW-0934">Plastid</keyword>
<dbReference type="EMBL" id="MG264610">
    <property type="protein sequence ID" value="AUG32596.1"/>
    <property type="molecule type" value="Genomic_DNA"/>
</dbReference>
<protein>
    <submittedName>
        <fullName evidence="1">Uncharacterized protein</fullName>
    </submittedName>
</protein>
<accession>A0A2H4ZPX9</accession>
<proteinExistence type="predicted"/>
<sequence>MATIQDRAYTTVCSKIASLLSISLSAARRKVDSLAAREGLNNVAGRLTIAERILEEISKGKKNQAALFDDLLTAVKSEENFLLED</sequence>